<dbReference type="STRING" id="914234.M2QN26"/>
<dbReference type="Gene3D" id="3.40.50.1820">
    <property type="entry name" value="alpha/beta hydrolase"/>
    <property type="match status" value="1"/>
</dbReference>
<dbReference type="InterPro" id="IPR029058">
    <property type="entry name" value="AB_hydrolase_fold"/>
</dbReference>
<sequence length="547" mass="59422">MSKTMCSTLLTLITIISLLICPASTSKGPSVVLDQGLFIGRTSGNTETYFGIPYVKQPVGNLRFRQPEPPEPYEGIYNATEFGPICPQVFESTPSIGPEGLDQQALIDLLLSVFSNVQDNVAEDCLRVNLWVPQGSREGENLPVVVWIHPGAFVSGTSSSYDGGVIVERSIANGQPIIFVSLNYRLAAFGFLPGREAKKAGITNLGLRDQRQGLQWIQRYIQSFGGDPRRVTLWGLNSGSISAALQMLNNGGNAEGLFSGAVMQSGFPLPLNNYTQLQDTYDALVSNAGCMGSLDTLECLRRIPLDTLMVAMQTIPPETLDEGWEVTVDGDFILEQPTALLTQGNVAQVPYIIADTDDEGTETALYFPEIDTEEAVRDWIATQALPGASDAAISQILALYPDDPAEGSPFNTGNTNQIFPHFKQIAAIEGDLEFHGLRRFFLNHTSNLQPSWSWVSQLYKDLPGIGAGTSTDLVNLFGPGELTDYLINFVAHGDPNNGTGLFWPRWTATSPQVLVIANGSTPLTIANDTFREEGTNLLISLLLENPQ</sequence>
<dbReference type="EMBL" id="KB445805">
    <property type="protein sequence ID" value="EMD33580.1"/>
    <property type="molecule type" value="Genomic_DNA"/>
</dbReference>
<reference evidence="3 4" key="1">
    <citation type="journal article" date="2012" name="Proc. Natl. Acad. Sci. U.S.A.">
        <title>Comparative genomics of Ceriporiopsis subvermispora and Phanerochaete chrysosporium provide insight into selective ligninolysis.</title>
        <authorList>
            <person name="Fernandez-Fueyo E."/>
            <person name="Ruiz-Duenas F.J."/>
            <person name="Ferreira P."/>
            <person name="Floudas D."/>
            <person name="Hibbett D.S."/>
            <person name="Canessa P."/>
            <person name="Larrondo L.F."/>
            <person name="James T.Y."/>
            <person name="Seelenfreund D."/>
            <person name="Lobos S."/>
            <person name="Polanco R."/>
            <person name="Tello M."/>
            <person name="Honda Y."/>
            <person name="Watanabe T."/>
            <person name="Watanabe T."/>
            <person name="Ryu J.S."/>
            <person name="Kubicek C.P."/>
            <person name="Schmoll M."/>
            <person name="Gaskell J."/>
            <person name="Hammel K.E."/>
            <person name="St John F.J."/>
            <person name="Vanden Wymelenberg A."/>
            <person name="Sabat G."/>
            <person name="Splinter BonDurant S."/>
            <person name="Syed K."/>
            <person name="Yadav J.S."/>
            <person name="Doddapaneni H."/>
            <person name="Subramanian V."/>
            <person name="Lavin J.L."/>
            <person name="Oguiza J.A."/>
            <person name="Perez G."/>
            <person name="Pisabarro A.G."/>
            <person name="Ramirez L."/>
            <person name="Santoyo F."/>
            <person name="Master E."/>
            <person name="Coutinho P.M."/>
            <person name="Henrissat B."/>
            <person name="Lombard V."/>
            <person name="Magnuson J.K."/>
            <person name="Kuees U."/>
            <person name="Hori C."/>
            <person name="Igarashi K."/>
            <person name="Samejima M."/>
            <person name="Held B.W."/>
            <person name="Barry K.W."/>
            <person name="LaButti K.M."/>
            <person name="Lapidus A."/>
            <person name="Lindquist E.A."/>
            <person name="Lucas S.M."/>
            <person name="Riley R."/>
            <person name="Salamov A.A."/>
            <person name="Hoffmeister D."/>
            <person name="Schwenk D."/>
            <person name="Hadar Y."/>
            <person name="Yarden O."/>
            <person name="de Vries R.P."/>
            <person name="Wiebenga A."/>
            <person name="Stenlid J."/>
            <person name="Eastwood D."/>
            <person name="Grigoriev I.V."/>
            <person name="Berka R.M."/>
            <person name="Blanchette R.A."/>
            <person name="Kersten P."/>
            <person name="Martinez A.T."/>
            <person name="Vicuna R."/>
            <person name="Cullen D."/>
        </authorList>
    </citation>
    <scope>NUCLEOTIDE SEQUENCE [LARGE SCALE GENOMIC DNA]</scope>
    <source>
        <strain evidence="3 4">B</strain>
    </source>
</reference>
<dbReference type="OrthoDB" id="408631at2759"/>
<feature type="signal peptide" evidence="1">
    <location>
        <begin position="1"/>
        <end position="25"/>
    </location>
</feature>
<dbReference type="ESTHER" id="cers8-m2qn26">
    <property type="family name" value="Fungal_carboxylesterase_lipase"/>
</dbReference>
<dbReference type="Proteomes" id="UP000016930">
    <property type="component" value="Unassembled WGS sequence"/>
</dbReference>
<keyword evidence="4" id="KW-1185">Reference proteome</keyword>
<dbReference type="AlphaFoldDB" id="M2QN26"/>
<accession>M2QN26</accession>
<keyword evidence="1" id="KW-0732">Signal</keyword>
<dbReference type="HOGENOM" id="CLU_006586_10_6_1"/>
<name>M2QN26_CERS8</name>
<dbReference type="InterPro" id="IPR050309">
    <property type="entry name" value="Type-B_Carboxylest/Lipase"/>
</dbReference>
<evidence type="ECO:0000313" key="4">
    <source>
        <dbReference type="Proteomes" id="UP000016930"/>
    </source>
</evidence>
<dbReference type="Pfam" id="PF00135">
    <property type="entry name" value="COesterase"/>
    <property type="match status" value="1"/>
</dbReference>
<evidence type="ECO:0000313" key="3">
    <source>
        <dbReference type="EMBL" id="EMD33580.1"/>
    </source>
</evidence>
<evidence type="ECO:0000256" key="1">
    <source>
        <dbReference type="SAM" id="SignalP"/>
    </source>
</evidence>
<gene>
    <name evidence="3" type="ORF">CERSUDRAFT_98146</name>
</gene>
<feature type="domain" description="Carboxylesterase type B" evidence="2">
    <location>
        <begin position="30"/>
        <end position="370"/>
    </location>
</feature>
<evidence type="ECO:0000259" key="2">
    <source>
        <dbReference type="Pfam" id="PF00135"/>
    </source>
</evidence>
<dbReference type="PANTHER" id="PTHR11559">
    <property type="entry name" value="CARBOXYLESTERASE"/>
    <property type="match status" value="1"/>
</dbReference>
<dbReference type="InterPro" id="IPR002018">
    <property type="entry name" value="CarbesteraseB"/>
</dbReference>
<protein>
    <recommendedName>
        <fullName evidence="2">Carboxylesterase type B domain-containing protein</fullName>
    </recommendedName>
</protein>
<dbReference type="SUPFAM" id="SSF53474">
    <property type="entry name" value="alpha/beta-Hydrolases"/>
    <property type="match status" value="1"/>
</dbReference>
<proteinExistence type="predicted"/>
<organism evidence="3 4">
    <name type="scientific">Ceriporiopsis subvermispora (strain B)</name>
    <name type="common">White-rot fungus</name>
    <name type="synonym">Gelatoporia subvermispora</name>
    <dbReference type="NCBI Taxonomy" id="914234"/>
    <lineage>
        <taxon>Eukaryota</taxon>
        <taxon>Fungi</taxon>
        <taxon>Dikarya</taxon>
        <taxon>Basidiomycota</taxon>
        <taxon>Agaricomycotina</taxon>
        <taxon>Agaricomycetes</taxon>
        <taxon>Polyporales</taxon>
        <taxon>Gelatoporiaceae</taxon>
        <taxon>Gelatoporia</taxon>
    </lineage>
</organism>
<feature type="chain" id="PRO_5004023778" description="Carboxylesterase type B domain-containing protein" evidence="1">
    <location>
        <begin position="26"/>
        <end position="547"/>
    </location>
</feature>